<evidence type="ECO:0000256" key="4">
    <source>
        <dbReference type="ARBA" id="ARBA00023163"/>
    </source>
</evidence>
<evidence type="ECO:0000256" key="3">
    <source>
        <dbReference type="ARBA" id="ARBA00023125"/>
    </source>
</evidence>
<comment type="caution">
    <text evidence="6">The sequence shown here is derived from an EMBL/GenBank/DDBJ whole genome shotgun (WGS) entry which is preliminary data.</text>
</comment>
<evidence type="ECO:0000313" key="7">
    <source>
        <dbReference type="Proteomes" id="UP000030380"/>
    </source>
</evidence>
<dbReference type="AlphaFoldDB" id="A0A0A3ATQ3"/>
<keyword evidence="7" id="KW-1185">Reference proteome</keyword>
<dbReference type="STRING" id="505317.OA57_06380"/>
<dbReference type="InterPro" id="IPR007324">
    <property type="entry name" value="Sugar-bd_dom_put"/>
</dbReference>
<dbReference type="Proteomes" id="UP000030380">
    <property type="component" value="Unassembled WGS sequence"/>
</dbReference>
<name>A0A0A3ATQ3_9PAST</name>
<evidence type="ECO:0000256" key="1">
    <source>
        <dbReference type="ARBA" id="ARBA00010466"/>
    </source>
</evidence>
<dbReference type="RefSeq" id="WP_034615055.1">
    <property type="nucleotide sequence ID" value="NZ_JSUM01000010.1"/>
</dbReference>
<proteinExistence type="inferred from homology"/>
<comment type="similarity">
    <text evidence="1">Belongs to the SorC transcriptional regulatory family.</text>
</comment>
<dbReference type="PANTHER" id="PTHR34294:SF12">
    <property type="entry name" value="SUGAR-BINDING TRANSCRIPTIONAL REGULATOR"/>
    <property type="match status" value="1"/>
</dbReference>
<protein>
    <submittedName>
        <fullName evidence="6">DeoR faimly transcriptional regulator</fullName>
    </submittedName>
</protein>
<dbReference type="EMBL" id="JSUM01000010">
    <property type="protein sequence ID" value="KGQ70465.1"/>
    <property type="molecule type" value="Genomic_DNA"/>
</dbReference>
<sequence length="317" mass="34612">MSIRDELRLLVKIANLYYIDKMKQSDIARKLNLSQSFVSRALARSLSEGIVKINIVQPAEVFLNLENRLQEKFSLDQVVIVDIDETNDSATIKKAIGSAAAYYLQTTIRDNELIGLSAWSDTIKAMTEQLPKQAIKAKGVVQLLGGVGINGSVQANFMTHELADKLNCQPFLLPAQSLTGTMNYKNELFSSNEIASVVSQFKDIDVALIGIGMLEPSLLLKNSGLYYKEEMLGFLASKGAVGDICLHYYDQNGVPILSENEDPIIGMPLNLVKECPRVVALAGGKEKVGAILGALKGGYIDVLITDKFVAAKLLNED</sequence>
<feature type="domain" description="Sugar-binding" evidence="5">
    <location>
        <begin position="62"/>
        <end position="315"/>
    </location>
</feature>
<reference evidence="6 7" key="1">
    <citation type="submission" date="2014-11" db="EMBL/GenBank/DDBJ databases">
        <title>Draft genome sequence of Chelonobacter oris 1662T, associated with respiratory disease in Hermann's Tortoises.</title>
        <authorList>
            <person name="Kudirkiene E."/>
            <person name="Hansen M.J."/>
            <person name="Bojesen A.M."/>
        </authorList>
    </citation>
    <scope>NUCLEOTIDE SEQUENCE [LARGE SCALE GENOMIC DNA]</scope>
    <source>
        <strain evidence="6 7">1662</strain>
    </source>
</reference>
<dbReference type="Gene3D" id="3.40.50.1360">
    <property type="match status" value="1"/>
</dbReference>
<evidence type="ECO:0000256" key="2">
    <source>
        <dbReference type="ARBA" id="ARBA00023015"/>
    </source>
</evidence>
<gene>
    <name evidence="6" type="ORF">OA57_06380</name>
</gene>
<keyword evidence="2" id="KW-0805">Transcription regulation</keyword>
<dbReference type="GO" id="GO:0003677">
    <property type="term" value="F:DNA binding"/>
    <property type="evidence" value="ECO:0007669"/>
    <property type="project" value="UniProtKB-KW"/>
</dbReference>
<evidence type="ECO:0000313" key="6">
    <source>
        <dbReference type="EMBL" id="KGQ70465.1"/>
    </source>
</evidence>
<accession>A0A0A3ATQ3</accession>
<keyword evidence="3" id="KW-0238">DNA-binding</keyword>
<keyword evidence="4" id="KW-0804">Transcription</keyword>
<dbReference type="OrthoDB" id="9808171at2"/>
<dbReference type="GO" id="GO:0030246">
    <property type="term" value="F:carbohydrate binding"/>
    <property type="evidence" value="ECO:0007669"/>
    <property type="project" value="InterPro"/>
</dbReference>
<dbReference type="SUPFAM" id="SSF100950">
    <property type="entry name" value="NagB/RpiA/CoA transferase-like"/>
    <property type="match status" value="1"/>
</dbReference>
<dbReference type="PANTHER" id="PTHR34294">
    <property type="entry name" value="TRANSCRIPTIONAL REGULATOR-RELATED"/>
    <property type="match status" value="1"/>
</dbReference>
<dbReference type="InterPro" id="IPR037171">
    <property type="entry name" value="NagB/RpiA_transferase-like"/>
</dbReference>
<dbReference type="Pfam" id="PF04198">
    <property type="entry name" value="Sugar-bind"/>
    <property type="match status" value="1"/>
</dbReference>
<dbReference type="InterPro" id="IPR051054">
    <property type="entry name" value="SorC_transcr_regulators"/>
</dbReference>
<evidence type="ECO:0000259" key="5">
    <source>
        <dbReference type="Pfam" id="PF04198"/>
    </source>
</evidence>
<dbReference type="Gene3D" id="1.10.10.60">
    <property type="entry name" value="Homeodomain-like"/>
    <property type="match status" value="1"/>
</dbReference>
<organism evidence="6 7">
    <name type="scientific">Chelonobacter oris</name>
    <dbReference type="NCBI Taxonomy" id="505317"/>
    <lineage>
        <taxon>Bacteria</taxon>
        <taxon>Pseudomonadati</taxon>
        <taxon>Pseudomonadota</taxon>
        <taxon>Gammaproteobacteria</taxon>
        <taxon>Pasteurellales</taxon>
        <taxon>Pasteurellaceae</taxon>
        <taxon>Chelonobacter</taxon>
    </lineage>
</organism>